<dbReference type="Gene3D" id="3.20.20.70">
    <property type="entry name" value="Aldolase class I"/>
    <property type="match status" value="1"/>
</dbReference>
<dbReference type="EMBL" id="JRPQ01000068">
    <property type="protein sequence ID" value="KGI22499.1"/>
    <property type="molecule type" value="Genomic_DNA"/>
</dbReference>
<dbReference type="InterPro" id="IPR017853">
    <property type="entry name" value="GH"/>
</dbReference>
<dbReference type="Gene3D" id="2.60.40.1080">
    <property type="match status" value="1"/>
</dbReference>
<name>A0A098YSV9_9BACT</name>
<feature type="domain" description="BIG2" evidence="1">
    <location>
        <begin position="1147"/>
        <end position="1220"/>
    </location>
</feature>
<dbReference type="SUPFAM" id="SSF51445">
    <property type="entry name" value="(Trans)glycosidases"/>
    <property type="match status" value="1"/>
</dbReference>
<dbReference type="Proteomes" id="UP000029723">
    <property type="component" value="Unassembled WGS sequence"/>
</dbReference>
<dbReference type="SUPFAM" id="SSF49373">
    <property type="entry name" value="Invasin/intimin cell-adhesion fragments"/>
    <property type="match status" value="1"/>
</dbReference>
<dbReference type="InterPro" id="IPR013785">
    <property type="entry name" value="Aldolase_TIM"/>
</dbReference>
<dbReference type="RefSeq" id="WP_036926623.1">
    <property type="nucleotide sequence ID" value="NZ_JRPQ01000068.1"/>
</dbReference>
<organism evidence="2 3">
    <name type="scientific">Hoylesella timonensis S9-PR14</name>
    <dbReference type="NCBI Taxonomy" id="1401062"/>
    <lineage>
        <taxon>Bacteria</taxon>
        <taxon>Pseudomonadati</taxon>
        <taxon>Bacteroidota</taxon>
        <taxon>Bacteroidia</taxon>
        <taxon>Bacteroidales</taxon>
        <taxon>Prevotellaceae</taxon>
        <taxon>Hoylesella</taxon>
    </lineage>
</organism>
<comment type="caution">
    <text evidence="2">The sequence shown here is derived from an EMBL/GenBank/DDBJ whole genome shotgun (WGS) entry which is preliminary data.</text>
</comment>
<evidence type="ECO:0000313" key="3">
    <source>
        <dbReference type="Proteomes" id="UP000029723"/>
    </source>
</evidence>
<dbReference type="InterPro" id="IPR008964">
    <property type="entry name" value="Invasin/intimin_cell_adhesion"/>
</dbReference>
<dbReference type="Pfam" id="PF02368">
    <property type="entry name" value="Big_2"/>
    <property type="match status" value="1"/>
</dbReference>
<dbReference type="InterPro" id="IPR003343">
    <property type="entry name" value="Big_2"/>
</dbReference>
<evidence type="ECO:0000259" key="1">
    <source>
        <dbReference type="Pfam" id="PF02368"/>
    </source>
</evidence>
<protein>
    <recommendedName>
        <fullName evidence="1">BIG2 domain-containing protein</fullName>
    </recommendedName>
</protein>
<proteinExistence type="predicted"/>
<dbReference type="OrthoDB" id="9758822at2"/>
<sequence length="1475" mass="162070">MRTFPANVQERHVSFWSNSVQIAGTAMKSGGSINRTNILNLNIFISMIQKTLLLFTLMVNLFALHGSAEVLQPSTTLPADGCPEHLYTITNGNGYSMNTLTAPTQTNANCGLFAFYAVDGKTGSYYIYSYGAKKWLTYAVGASYGTGTAFVTLSEQKNEHCYFVTSPVGNDGYEFSPVTAQGDKAALYLNWFQGIGASNPLDGKVAVGLWTDGGNRDNGSKWNIKEMVRYSYTIKVTGAEKIQIRGENYVSGDVYTTLQPLQQSDIVAPRQTGKFAVISINDALHRITVAYANTPVHPAVATYANAVVYPTQQNNVGMAVATEENGVYTLSNNVLAASFMKVDEQLYFAGCKAMSLQPGTELFVVAFGNGMRVPASAMKLRSVELVNLPANPQAVGGAEHYPGKVLVAKYEYQFGDATLQTVWKAVLRDGSHYLRSEMEMTGLGDVDMHSVIPLSYMVDTKAAGSVPQVVGNTRGAVILSNQLFAGLENPVGYNTVGNAVGNDHAYELVSNKEENLQVASWLQVDEARLPMRVIEATGAAYPQVNAYTMHDFVLKKNQKVSVTVSYTGGSHRLNLGGADLLDAHGDVAASDYHKGYTGSTEKDNAFSFIAPYDGTFNLRVFAETKTETITATSKLTVDIFSPKENIVVQQDLVPIQGLWSRNTTLKNGETWKISSVVGLVAQDGQQANNDINKTQKRRSFLAYSERERAVPWHSNPVYISWYELNIDRNNALDPTGNMKASQVLNILNQWKEKLYDRYGVAPNSFVIDDGWDNYGTWTFHAGFPNEMRDIAAKAATMGAGVGAWLGPVGGYGQSGEYRRNYWKSKGGMVLSNPAYYKVFLDAATNLTQNNGNFNFFKFDGISAQFSATGPDKGDVGNENAEGIIRLERYVRERLKRDIFFNTTVGTWASPFWYHFTDATWRQEGDYGTIGNNAIDRENWITYRDRLVYQNYVASSPLCPINTLMTHGFILTRFGQVSKNMDYEACRRELRCAFACGSGMVELYNDYALMNNIADGKLWSDLAECIQWQKRNADVLPDIHWVGDNPWNGVKTAVYGWAAWNGTKSVLTLRNGGNDEQTYQFTLREALNIPANVNGSVVLRKSFGEQAALNGLKEGVSIDIDRSLIVKLPGSSVYSFEGLDASVSAVNVTSIALVAERDNRQVEVGKTFVLRTNVLPTDATYPVCAWTSSDTGTATVYNGCVKGLKPGKVMIKAMALDGSGVETEIEIEVVKATIGEQQPYAVNFDKQTQPVNTQRHLNAISLTADNNTAQLVTIGSRMPYVDLTADDAKRFVCKTGATLTVKFDYAGTWMHGYVYVDEDHDKQFSFLEENTNQQGSELRAFSFYSGNAFQDESGVNSLGENISGNARNILNPPSFTAPKKTGDYRMRFKIDWNSVDAGGRKAVDGTCTGYNGILTNGGVIVDAILQVENDLTDIEQVETDSVGQPVFYDLHGRHLDKAPVHGVYIQKSNSAKKIAK</sequence>
<accession>A0A098YSV9</accession>
<gene>
    <name evidence="2" type="ORF">HMPREF9304_04095</name>
</gene>
<evidence type="ECO:0000313" key="2">
    <source>
        <dbReference type="EMBL" id="KGI22499.1"/>
    </source>
</evidence>
<reference evidence="2 3" key="1">
    <citation type="submission" date="2014-07" db="EMBL/GenBank/DDBJ databases">
        <authorList>
            <person name="McCorrison J."/>
            <person name="Sanka R."/>
            <person name="Torralba M."/>
            <person name="Gillis M."/>
            <person name="Haft D.H."/>
            <person name="Methe B."/>
            <person name="Sutton G."/>
            <person name="Nelson K.E."/>
        </authorList>
    </citation>
    <scope>NUCLEOTIDE SEQUENCE [LARGE SCALE GENOMIC DNA]</scope>
    <source>
        <strain evidence="2 3">S9-PR14</strain>
    </source>
</reference>